<evidence type="ECO:0000256" key="1">
    <source>
        <dbReference type="ARBA" id="ARBA00007692"/>
    </source>
</evidence>
<dbReference type="GO" id="GO:0003676">
    <property type="term" value="F:nucleic acid binding"/>
    <property type="evidence" value="ECO:0007669"/>
    <property type="project" value="InterPro"/>
</dbReference>
<organism evidence="3 4">
    <name type="scientific">Ignelater luminosus</name>
    <name type="common">Cucubano</name>
    <name type="synonym">Pyrophorus luminosus</name>
    <dbReference type="NCBI Taxonomy" id="2038154"/>
    <lineage>
        <taxon>Eukaryota</taxon>
        <taxon>Metazoa</taxon>
        <taxon>Ecdysozoa</taxon>
        <taxon>Arthropoda</taxon>
        <taxon>Hexapoda</taxon>
        <taxon>Insecta</taxon>
        <taxon>Pterygota</taxon>
        <taxon>Neoptera</taxon>
        <taxon>Endopterygota</taxon>
        <taxon>Coleoptera</taxon>
        <taxon>Polyphaga</taxon>
        <taxon>Elateriformia</taxon>
        <taxon>Elateroidea</taxon>
        <taxon>Elateridae</taxon>
        <taxon>Agrypninae</taxon>
        <taxon>Pyrophorini</taxon>
        <taxon>Ignelater</taxon>
    </lineage>
</organism>
<evidence type="ECO:0008006" key="5">
    <source>
        <dbReference type="Google" id="ProtNLM"/>
    </source>
</evidence>
<dbReference type="Proteomes" id="UP000801492">
    <property type="component" value="Unassembled WGS sequence"/>
</dbReference>
<dbReference type="PANTHER" id="PTHR15437:SF6">
    <property type="entry name" value="TRANSCRIPTION TERMINATION FACTOR, MITOCHONDRIAL"/>
    <property type="match status" value="1"/>
</dbReference>
<sequence>MSRIAFKDCTSLWSKWSKLFFETNHKSAFISRLYCEQSKTEKRDKEEDLDSHSTTYEDTSVEYGIGKKYAVMKLQQLFNLRLFTATDVATRFKNLQLVTGKTMSDNYNALKQEGIEDSTILQYPDLLAQKLIEEKILLIKRLPFKINDTVPLLSIELNKFKQFMNNESKCTNIPGGRIEFLSKLFELSILHTCDIITKRPFFQKIDLEKVENNCKVLIEFGIQLDEIKKDYWVLRYSTGVIRQRLQNVEHLDIGKLKTWMVRAQPEIRNTYVKRRSDNKSILGESSIAEYLSERLQCPLDKSKLILAKHPALLSKSMKKMKEIIDFLYNDGYTPTHIVRNPKILLHSVETTRKRLKELEEQGVKVDSLHILTKSQKQYMNYYDSLVKSNKNKIQDNN</sequence>
<dbReference type="EMBL" id="VTPC01007442">
    <property type="protein sequence ID" value="KAF2894009.1"/>
    <property type="molecule type" value="Genomic_DNA"/>
</dbReference>
<dbReference type="GO" id="GO:0005759">
    <property type="term" value="C:mitochondrial matrix"/>
    <property type="evidence" value="ECO:0007669"/>
    <property type="project" value="TreeGrafter"/>
</dbReference>
<protein>
    <recommendedName>
        <fullName evidence="5">Transcription termination factor, mitochondrial</fullName>
    </recommendedName>
</protein>
<keyword evidence="2" id="KW-0809">Transit peptide</keyword>
<dbReference type="AlphaFoldDB" id="A0A8K0CUU1"/>
<dbReference type="GO" id="GO:0006393">
    <property type="term" value="P:termination of mitochondrial transcription"/>
    <property type="evidence" value="ECO:0007669"/>
    <property type="project" value="TreeGrafter"/>
</dbReference>
<dbReference type="InterPro" id="IPR038538">
    <property type="entry name" value="MTERF_sf"/>
</dbReference>
<evidence type="ECO:0000256" key="2">
    <source>
        <dbReference type="ARBA" id="ARBA00022946"/>
    </source>
</evidence>
<name>A0A8K0CUU1_IGNLU</name>
<evidence type="ECO:0000313" key="3">
    <source>
        <dbReference type="EMBL" id="KAF2894009.1"/>
    </source>
</evidence>
<comment type="similarity">
    <text evidence="1">Belongs to the mTERF family.</text>
</comment>
<dbReference type="Gene3D" id="1.25.70.10">
    <property type="entry name" value="Transcription termination factor 3, mitochondrial"/>
    <property type="match status" value="1"/>
</dbReference>
<reference evidence="3" key="1">
    <citation type="submission" date="2019-08" db="EMBL/GenBank/DDBJ databases">
        <title>The genome of the North American firefly Photinus pyralis.</title>
        <authorList>
            <consortium name="Photinus pyralis genome working group"/>
            <person name="Fallon T.R."/>
            <person name="Sander Lower S.E."/>
            <person name="Weng J.-K."/>
        </authorList>
    </citation>
    <scope>NUCLEOTIDE SEQUENCE</scope>
    <source>
        <strain evidence="3">TRF0915ILg1</strain>
        <tissue evidence="3">Whole body</tissue>
    </source>
</reference>
<keyword evidence="4" id="KW-1185">Reference proteome</keyword>
<comment type="caution">
    <text evidence="3">The sequence shown here is derived from an EMBL/GenBank/DDBJ whole genome shotgun (WGS) entry which is preliminary data.</text>
</comment>
<proteinExistence type="inferred from homology"/>
<dbReference type="PANTHER" id="PTHR15437">
    <property type="entry name" value="TRANSCRIPTION TERMINATION FACTOR, MITOCHONDRIAL"/>
    <property type="match status" value="1"/>
</dbReference>
<accession>A0A8K0CUU1</accession>
<dbReference type="OrthoDB" id="75923at2759"/>
<dbReference type="InterPro" id="IPR003690">
    <property type="entry name" value="MTERF"/>
</dbReference>
<evidence type="ECO:0000313" key="4">
    <source>
        <dbReference type="Proteomes" id="UP000801492"/>
    </source>
</evidence>
<gene>
    <name evidence="3" type="ORF">ILUMI_12162</name>
</gene>
<dbReference type="SMART" id="SM00733">
    <property type="entry name" value="Mterf"/>
    <property type="match status" value="4"/>
</dbReference>
<dbReference type="Pfam" id="PF02536">
    <property type="entry name" value="mTERF"/>
    <property type="match status" value="1"/>
</dbReference>